<dbReference type="Proteomes" id="UP000249782">
    <property type="component" value="Unassembled WGS sequence"/>
</dbReference>
<protein>
    <recommendedName>
        <fullName evidence="6 14">tRNA (cytidine(56)-2'-O)-methyltransferase</fullName>
        <ecNumber evidence="5 14">2.1.1.206</ecNumber>
    </recommendedName>
    <alternativeName>
        <fullName evidence="12 14">tRNA ribose 2'-O-methyltransferase aTrm56</fullName>
    </alternativeName>
</protein>
<evidence type="ECO:0000256" key="5">
    <source>
        <dbReference type="ARBA" id="ARBA00012624"/>
    </source>
</evidence>
<evidence type="ECO:0000256" key="4">
    <source>
        <dbReference type="ARBA" id="ARBA00011738"/>
    </source>
</evidence>
<dbReference type="AlphaFoldDB" id="A0A328PEK1"/>
<dbReference type="PANTHER" id="PTHR42197">
    <property type="entry name" value="TRNA (CYTIDINE(56)-2'-O)-METHYLTRANSFERASE"/>
    <property type="match status" value="1"/>
</dbReference>
<dbReference type="PANTHER" id="PTHR42197:SF1">
    <property type="entry name" value="TRNA (CYTIDINE(56)-2'-O)-METHYLTRANSFERASE"/>
    <property type="match status" value="1"/>
</dbReference>
<feature type="binding site" evidence="14">
    <location>
        <position position="80"/>
    </location>
    <ligand>
        <name>S-adenosyl-L-methionine</name>
        <dbReference type="ChEBI" id="CHEBI:59789"/>
    </ligand>
</feature>
<dbReference type="InterPro" id="IPR002845">
    <property type="entry name" value="tRNA_mtfrase_aTrm56"/>
</dbReference>
<dbReference type="HAMAP" id="MF_00077">
    <property type="entry name" value="tRNA_methyltr_aTrm56"/>
    <property type="match status" value="1"/>
</dbReference>
<evidence type="ECO:0000256" key="6">
    <source>
        <dbReference type="ARBA" id="ARBA00013709"/>
    </source>
</evidence>
<keyword evidence="16" id="KW-1185">Reference proteome</keyword>
<evidence type="ECO:0000256" key="12">
    <source>
        <dbReference type="ARBA" id="ARBA00029826"/>
    </source>
</evidence>
<reference evidence="15 16" key="1">
    <citation type="submission" date="2018-06" db="EMBL/GenBank/DDBJ databases">
        <title>Draft genome sequence of hyperthermophilic methanogen Methanothermobacter tenebrarum sp. MCM-B 1447.</title>
        <authorList>
            <person name="Pore S.D."/>
            <person name="Dagar S."/>
            <person name="Dhakephalkar P.K."/>
        </authorList>
    </citation>
    <scope>NUCLEOTIDE SEQUENCE [LARGE SCALE GENOMIC DNA]</scope>
    <source>
        <strain evidence="15 16">MCM B 1447</strain>
    </source>
</reference>
<comment type="subunit">
    <text evidence="4 14">Homodimer.</text>
</comment>
<dbReference type="InterPro" id="IPR029028">
    <property type="entry name" value="Alpha/beta_knot_MTases"/>
</dbReference>
<keyword evidence="7 14" id="KW-0963">Cytoplasm</keyword>
<evidence type="ECO:0000256" key="13">
    <source>
        <dbReference type="ARBA" id="ARBA00047792"/>
    </source>
</evidence>
<gene>
    <name evidence="15" type="ORF">DPC56_01625</name>
</gene>
<evidence type="ECO:0000256" key="1">
    <source>
        <dbReference type="ARBA" id="ARBA00003959"/>
    </source>
</evidence>
<dbReference type="EMBL" id="QLOE01000002">
    <property type="protein sequence ID" value="RAO79691.1"/>
    <property type="molecule type" value="Genomic_DNA"/>
</dbReference>
<comment type="catalytic activity">
    <reaction evidence="13 14">
        <text>cytidine(56) in tRNA + S-adenosyl-L-methionine = 2'-O-methylcytidine(56) in tRNA + S-adenosyl-L-homocysteine + H(+)</text>
        <dbReference type="Rhea" id="RHEA:42968"/>
        <dbReference type="Rhea" id="RHEA-COMP:10308"/>
        <dbReference type="Rhea" id="RHEA-COMP:10309"/>
        <dbReference type="ChEBI" id="CHEBI:15378"/>
        <dbReference type="ChEBI" id="CHEBI:57856"/>
        <dbReference type="ChEBI" id="CHEBI:59789"/>
        <dbReference type="ChEBI" id="CHEBI:74495"/>
        <dbReference type="ChEBI" id="CHEBI:82748"/>
        <dbReference type="EC" id="2.1.1.206"/>
    </reaction>
</comment>
<evidence type="ECO:0000256" key="8">
    <source>
        <dbReference type="ARBA" id="ARBA00022603"/>
    </source>
</evidence>
<evidence type="ECO:0000256" key="7">
    <source>
        <dbReference type="ARBA" id="ARBA00022490"/>
    </source>
</evidence>
<accession>A0A328PEK1</accession>
<dbReference type="GO" id="GO:0002128">
    <property type="term" value="P:tRNA nucleoside ribose methylation"/>
    <property type="evidence" value="ECO:0007669"/>
    <property type="project" value="UniProtKB-UniRule"/>
</dbReference>
<evidence type="ECO:0000256" key="2">
    <source>
        <dbReference type="ARBA" id="ARBA00004496"/>
    </source>
</evidence>
<dbReference type="InterPro" id="IPR029026">
    <property type="entry name" value="tRNA_m1G_MTases_N"/>
</dbReference>
<evidence type="ECO:0000256" key="14">
    <source>
        <dbReference type="HAMAP-Rule" id="MF_00077"/>
    </source>
</evidence>
<evidence type="ECO:0000256" key="11">
    <source>
        <dbReference type="ARBA" id="ARBA00022694"/>
    </source>
</evidence>
<dbReference type="CDD" id="cd18083">
    <property type="entry name" value="aTrm56-like"/>
    <property type="match status" value="1"/>
</dbReference>
<comment type="caution">
    <text evidence="14">Lacks conserved residue(s) required for the propagation of feature annotation.</text>
</comment>
<evidence type="ECO:0000256" key="3">
    <source>
        <dbReference type="ARBA" id="ARBA00010324"/>
    </source>
</evidence>
<dbReference type="EC" id="2.1.1.206" evidence="5 14"/>
<keyword evidence="10 14" id="KW-0949">S-adenosyl-L-methionine</keyword>
<keyword evidence="11 14" id="KW-0819">tRNA processing</keyword>
<comment type="function">
    <text evidence="1 14">Specifically catalyzes the AdoMet-dependent 2'-O-ribose methylation of cytidine at position 56 in tRNAs.</text>
</comment>
<name>A0A328PEK1_9EURY</name>
<comment type="subcellular location">
    <subcellularLocation>
        <location evidence="2 14">Cytoplasm</location>
    </subcellularLocation>
</comment>
<dbReference type="Gene3D" id="3.40.1280.10">
    <property type="match status" value="1"/>
</dbReference>
<dbReference type="NCBIfam" id="NF003048">
    <property type="entry name" value="PRK03958.1"/>
    <property type="match status" value="1"/>
</dbReference>
<evidence type="ECO:0000256" key="10">
    <source>
        <dbReference type="ARBA" id="ARBA00022691"/>
    </source>
</evidence>
<dbReference type="GO" id="GO:0106059">
    <property type="term" value="F:tRNA (cytidine(56)-2'-O)-methyltransferase activity"/>
    <property type="evidence" value="ECO:0007669"/>
    <property type="project" value="UniProtKB-EC"/>
</dbReference>
<proteinExistence type="inferred from homology"/>
<evidence type="ECO:0000313" key="16">
    <source>
        <dbReference type="Proteomes" id="UP000249782"/>
    </source>
</evidence>
<comment type="caution">
    <text evidence="15">The sequence shown here is derived from an EMBL/GenBank/DDBJ whole genome shotgun (WGS) entry which is preliminary data.</text>
</comment>
<evidence type="ECO:0000256" key="9">
    <source>
        <dbReference type="ARBA" id="ARBA00022679"/>
    </source>
</evidence>
<sequence>MIKVLRLGHRKARDARITTHVCLAARAFGASEVIISGEQDDKLIENVNDVTERWGGPFKVSYQKDWKKILKEWKGEIIHLTMYGIPIQDIIKKIKESKNEKLIIVGGPRVPGEIFKIADFNVAVTNQPHSEVSALAVFLHMFFEGKELEKEFENPKIRIIPSKEGKKIVDGGVKDDKAS</sequence>
<keyword evidence="9 14" id="KW-0808">Transferase</keyword>
<dbReference type="SUPFAM" id="SSF75217">
    <property type="entry name" value="alpha/beta knot"/>
    <property type="match status" value="1"/>
</dbReference>
<evidence type="ECO:0000313" key="15">
    <source>
        <dbReference type="EMBL" id="RAO79691.1"/>
    </source>
</evidence>
<organism evidence="15 16">
    <name type="scientific">Methanothermobacter tenebrarum</name>
    <dbReference type="NCBI Taxonomy" id="680118"/>
    <lineage>
        <taxon>Archaea</taxon>
        <taxon>Methanobacteriati</taxon>
        <taxon>Methanobacteriota</taxon>
        <taxon>Methanomada group</taxon>
        <taxon>Methanobacteria</taxon>
        <taxon>Methanobacteriales</taxon>
        <taxon>Methanobacteriaceae</taxon>
        <taxon>Methanothermobacter</taxon>
    </lineage>
</organism>
<dbReference type="GO" id="GO:0005737">
    <property type="term" value="C:cytoplasm"/>
    <property type="evidence" value="ECO:0007669"/>
    <property type="project" value="UniProtKB-SubCell"/>
</dbReference>
<dbReference type="Pfam" id="PF01994">
    <property type="entry name" value="Trm56"/>
    <property type="match status" value="1"/>
</dbReference>
<dbReference type="PIRSF" id="PIRSF016123">
    <property type="entry name" value="UCP016123"/>
    <property type="match status" value="1"/>
</dbReference>
<keyword evidence="8 14" id="KW-0489">Methyltransferase</keyword>
<comment type="similarity">
    <text evidence="3 14">Belongs to the aTrm56 family.</text>
</comment>